<dbReference type="Proteomes" id="UP000256379">
    <property type="component" value="Unassembled WGS sequence"/>
</dbReference>
<protein>
    <submittedName>
        <fullName evidence="2">Uncharacterized protein</fullName>
    </submittedName>
</protein>
<feature type="region of interest" description="Disordered" evidence="1">
    <location>
        <begin position="84"/>
        <end position="121"/>
    </location>
</feature>
<evidence type="ECO:0000256" key="1">
    <source>
        <dbReference type="SAM" id="MobiDB-lite"/>
    </source>
</evidence>
<name>A0A3D8IL82_9HELI</name>
<proteinExistence type="predicted"/>
<organism evidence="2 3">
    <name type="scientific">Helicobacter didelphidarum</name>
    <dbReference type="NCBI Taxonomy" id="2040648"/>
    <lineage>
        <taxon>Bacteria</taxon>
        <taxon>Pseudomonadati</taxon>
        <taxon>Campylobacterota</taxon>
        <taxon>Epsilonproteobacteria</taxon>
        <taxon>Campylobacterales</taxon>
        <taxon>Helicobacteraceae</taxon>
        <taxon>Helicobacter</taxon>
    </lineage>
</organism>
<dbReference type="EMBL" id="NXLQ01000011">
    <property type="protein sequence ID" value="RDU65695.1"/>
    <property type="molecule type" value="Genomic_DNA"/>
</dbReference>
<gene>
    <name evidence="2" type="ORF">CQA53_05910</name>
</gene>
<dbReference type="AlphaFoldDB" id="A0A3D8IL82"/>
<dbReference type="SUPFAM" id="SSF53448">
    <property type="entry name" value="Nucleotide-diphospho-sugar transferases"/>
    <property type="match status" value="1"/>
</dbReference>
<dbReference type="RefSeq" id="WP_115543101.1">
    <property type="nucleotide sequence ID" value="NZ_NXLQ01000011.1"/>
</dbReference>
<sequence>MAKKLKNTLKKLIPRFIINFIKRKKQKRAQRFSHKVIAIIREQNQQHLDRLIESFLYSYELHTQKASQIRGGGVNLSHINRQSHDTNQIPQGNANPTLESKNTDLESNTIQQDSKAPLKPTNITDDFTKYLADSNNSTHNPIESLTISHNLKTTSNPTQSSSPELIISLTSYPKRMGQIHYTLYSLFTQSLRPHRIVLWLSEEEFPHKEVDLPQSVLGFQDKGLQVAWCKENLKSYKKLIPSLQAFPNALIVTADDDAFYPYFWLQRLYEAYLQAPQYIHAHRAHRICFDKKGAILPYNAWQGEIESKQTMPSYLNFFTGLGGVLYPPNSLYKDICDSSLFMRLAPSNDDIWFWAMALLQGSKINVVHDNHANLETIDEGSQENALWKINVEQNQNDVQIQNVLRHYPKLREMVKFNSNEY</sequence>
<feature type="compositionally biased region" description="Polar residues" evidence="1">
    <location>
        <begin position="84"/>
        <end position="114"/>
    </location>
</feature>
<reference evidence="2 3" key="1">
    <citation type="submission" date="2018-04" db="EMBL/GenBank/DDBJ databases">
        <title>Novel Campyloabacter and Helicobacter Species and Strains.</title>
        <authorList>
            <person name="Mannion A.J."/>
            <person name="Shen Z."/>
            <person name="Fox J.G."/>
        </authorList>
    </citation>
    <scope>NUCLEOTIDE SEQUENCE [LARGE SCALE GENOMIC DNA]</scope>
    <source>
        <strain evidence="2 3">MIT 17-337</strain>
    </source>
</reference>
<evidence type="ECO:0000313" key="2">
    <source>
        <dbReference type="EMBL" id="RDU65695.1"/>
    </source>
</evidence>
<dbReference type="InterPro" id="IPR029044">
    <property type="entry name" value="Nucleotide-diphossugar_trans"/>
</dbReference>
<accession>A0A3D8IL82</accession>
<keyword evidence="3" id="KW-1185">Reference proteome</keyword>
<evidence type="ECO:0000313" key="3">
    <source>
        <dbReference type="Proteomes" id="UP000256379"/>
    </source>
</evidence>
<dbReference type="OrthoDB" id="5465469at2"/>
<comment type="caution">
    <text evidence="2">The sequence shown here is derived from an EMBL/GenBank/DDBJ whole genome shotgun (WGS) entry which is preliminary data.</text>
</comment>